<dbReference type="Pfam" id="PF00300">
    <property type="entry name" value="His_Phos_1"/>
    <property type="match status" value="1"/>
</dbReference>
<dbReference type="SMART" id="SM00855">
    <property type="entry name" value="PGAM"/>
    <property type="match status" value="1"/>
</dbReference>
<sequence>MAEFARLLLARHAPLVQPGLAGRRDVCADCSDDAALEWLRRQLEATTIWSSPARRCRQTCAAMGLAPQLIDDLWEQDFGQWEEDGIPDLGPMPPEDLAAYRPAKGESFLDMAARVQPVLQAATGTTAILAHAGTVRAALALAVGPAALSFSVAPLSLTVILRTGAGWAVEAVNRIAPTT</sequence>
<dbReference type="InterPro" id="IPR013078">
    <property type="entry name" value="His_Pase_superF_clade-1"/>
</dbReference>
<dbReference type="InterPro" id="IPR029033">
    <property type="entry name" value="His_PPase_superfam"/>
</dbReference>
<dbReference type="SUPFAM" id="SSF53254">
    <property type="entry name" value="Phosphoglycerate mutase-like"/>
    <property type="match status" value="1"/>
</dbReference>
<accession>A0A6L6JBL5</accession>
<comment type="caution">
    <text evidence="1">The sequence shown here is derived from an EMBL/GenBank/DDBJ whole genome shotgun (WGS) entry which is preliminary data.</text>
</comment>
<proteinExistence type="predicted"/>
<protein>
    <submittedName>
        <fullName evidence="1">Histidine phosphatase family protein</fullName>
    </submittedName>
</protein>
<evidence type="ECO:0000313" key="2">
    <source>
        <dbReference type="Proteomes" id="UP000478183"/>
    </source>
</evidence>
<dbReference type="Gene3D" id="3.40.50.1240">
    <property type="entry name" value="Phosphoglycerate mutase-like"/>
    <property type="match status" value="1"/>
</dbReference>
<organism evidence="1 2">
    <name type="scientific">Paracoccus aestuariivivens</name>
    <dbReference type="NCBI Taxonomy" id="1820333"/>
    <lineage>
        <taxon>Bacteria</taxon>
        <taxon>Pseudomonadati</taxon>
        <taxon>Pseudomonadota</taxon>
        <taxon>Alphaproteobacteria</taxon>
        <taxon>Rhodobacterales</taxon>
        <taxon>Paracoccaceae</taxon>
        <taxon>Paracoccus</taxon>
    </lineage>
</organism>
<gene>
    <name evidence="1" type="ORF">GL286_17600</name>
</gene>
<dbReference type="Proteomes" id="UP000478183">
    <property type="component" value="Unassembled WGS sequence"/>
</dbReference>
<name>A0A6L6JBL5_9RHOB</name>
<reference evidence="1 2" key="1">
    <citation type="submission" date="2019-11" db="EMBL/GenBank/DDBJ databases">
        <authorList>
            <person name="Dong K."/>
        </authorList>
    </citation>
    <scope>NUCLEOTIDE SEQUENCE [LARGE SCALE GENOMIC DNA]</scope>
    <source>
        <strain evidence="1 2">NBRC 111993</strain>
    </source>
</reference>
<dbReference type="AlphaFoldDB" id="A0A6L6JBL5"/>
<dbReference type="OrthoDB" id="8347407at2"/>
<keyword evidence="2" id="KW-1185">Reference proteome</keyword>
<dbReference type="RefSeq" id="WP_155096882.1">
    <property type="nucleotide sequence ID" value="NZ_WMIE01000016.1"/>
</dbReference>
<dbReference type="EMBL" id="WMIE01000016">
    <property type="protein sequence ID" value="MTH79532.1"/>
    <property type="molecule type" value="Genomic_DNA"/>
</dbReference>
<evidence type="ECO:0000313" key="1">
    <source>
        <dbReference type="EMBL" id="MTH79532.1"/>
    </source>
</evidence>